<name>A0A1D6QS02_MAIZE</name>
<reference evidence="1" key="1">
    <citation type="submission" date="2015-12" db="EMBL/GenBank/DDBJ databases">
        <title>Update maize B73 reference genome by single molecule sequencing technologies.</title>
        <authorList>
            <consortium name="Maize Genome Sequencing Project"/>
            <person name="Ware D."/>
        </authorList>
    </citation>
    <scope>NUCLEOTIDE SEQUENCE</scope>
    <source>
        <tissue evidence="1">Seedling</tissue>
    </source>
</reference>
<gene>
    <name evidence="1" type="ORF">ZEAMMB73_Zm00001d053753</name>
</gene>
<dbReference type="EMBL" id="CM000780">
    <property type="protein sequence ID" value="AQK60273.1"/>
    <property type="molecule type" value="Genomic_DNA"/>
</dbReference>
<feature type="non-terminal residue" evidence="1">
    <location>
        <position position="41"/>
    </location>
</feature>
<sequence length="41" mass="4862">MQTYNVGEYESRWIQGHMDFCSTVSRNRFICVIISVIVQLH</sequence>
<evidence type="ECO:0000313" key="1">
    <source>
        <dbReference type="EMBL" id="AQK60273.1"/>
    </source>
</evidence>
<dbReference type="AlphaFoldDB" id="A0A1D6QS02"/>
<proteinExistence type="predicted"/>
<organism evidence="1">
    <name type="scientific">Zea mays</name>
    <name type="common">Maize</name>
    <dbReference type="NCBI Taxonomy" id="4577"/>
    <lineage>
        <taxon>Eukaryota</taxon>
        <taxon>Viridiplantae</taxon>
        <taxon>Streptophyta</taxon>
        <taxon>Embryophyta</taxon>
        <taxon>Tracheophyta</taxon>
        <taxon>Spermatophyta</taxon>
        <taxon>Magnoliopsida</taxon>
        <taxon>Liliopsida</taxon>
        <taxon>Poales</taxon>
        <taxon>Poaceae</taxon>
        <taxon>PACMAD clade</taxon>
        <taxon>Panicoideae</taxon>
        <taxon>Andropogonodae</taxon>
        <taxon>Andropogoneae</taxon>
        <taxon>Tripsacinae</taxon>
        <taxon>Zea</taxon>
    </lineage>
</organism>
<accession>A0A1D6QS02</accession>
<protein>
    <submittedName>
        <fullName evidence="1">Calmodulin binding protein2</fullName>
    </submittedName>
</protein>